<dbReference type="EMBL" id="CADIKM010000020">
    <property type="protein sequence ID" value="CAB3795103.1"/>
    <property type="molecule type" value="Genomic_DNA"/>
</dbReference>
<name>A0A6S7BBZ1_9BURK</name>
<dbReference type="PANTHER" id="PTHR30203">
    <property type="entry name" value="OUTER MEMBRANE CATION EFFLUX PROTEIN"/>
    <property type="match status" value="1"/>
</dbReference>
<sequence>MKALAIDEPAHIAVRPATARTTTTPCRHMLRAGAIAGALLLGGCAVGPDYVRPTVTVPSTYKEAPPVAPGWTSARPADDVSRGPWWHVYGDAQLNALEDKVNVSSQSIQKSIAMLKVARAIVDSARAGYFPTVGASVNAARTRYSENVVYHATSGKVIPDYAMTLSATWEPDLWGNISRTVEAAQANAQASAADLETVRLGMHADVALNYFNLRGLDASKKLLDQTIVAYQQALELTQNRFNIGIASQSDVAQAQTQLANAQAQEIDLDVLRAQYEHAIATLIGEPASTFFLPPADASFAPPIIPAGVPSDLLQRRPDIAAAERRTAAANAQVGVAQAAYFPQLLLSATGGLESSALGNLLTAPSRMWSVGPALLGTLFDAGARGATTASAKAEFEGSVADYRQTVLTAFQEVEDNLASLRILQQEAAKQHEAVVASEQALQLMMNQYKVGSVGYLDVVVTQSMALMNERMAVDLDRRQMTASVMLVKALGGKWRSSTEAE</sequence>
<evidence type="ECO:0000313" key="4">
    <source>
        <dbReference type="Proteomes" id="UP000494115"/>
    </source>
</evidence>
<comment type="similarity">
    <text evidence="1 2">Belongs to the outer membrane factor (OMF) (TC 1.B.17) family.</text>
</comment>
<protein>
    <submittedName>
        <fullName evidence="3">Outer membrane protein OprM</fullName>
    </submittedName>
</protein>
<dbReference type="PANTHER" id="PTHR30203:SF33">
    <property type="entry name" value="BLR4455 PROTEIN"/>
    <property type="match status" value="1"/>
</dbReference>
<comment type="subcellular location">
    <subcellularLocation>
        <location evidence="2">Cell membrane</location>
        <topology evidence="2">Lipid-anchor</topology>
    </subcellularLocation>
</comment>
<dbReference type="SUPFAM" id="SSF56954">
    <property type="entry name" value="Outer membrane efflux proteins (OEP)"/>
    <property type="match status" value="1"/>
</dbReference>
<dbReference type="InterPro" id="IPR003423">
    <property type="entry name" value="OMP_efflux"/>
</dbReference>
<keyword evidence="2" id="KW-0449">Lipoprotein</keyword>
<dbReference type="NCBIfam" id="TIGR01845">
    <property type="entry name" value="outer_NodT"/>
    <property type="match status" value="1"/>
</dbReference>
<evidence type="ECO:0000256" key="1">
    <source>
        <dbReference type="ARBA" id="ARBA00007613"/>
    </source>
</evidence>
<reference evidence="3 4" key="1">
    <citation type="submission" date="2020-04" db="EMBL/GenBank/DDBJ databases">
        <authorList>
            <person name="De Canck E."/>
        </authorList>
    </citation>
    <scope>NUCLEOTIDE SEQUENCE [LARGE SCALE GENOMIC DNA]</scope>
    <source>
        <strain evidence="3 4">LMG 28138</strain>
    </source>
</reference>
<dbReference type="GO" id="GO:0015562">
    <property type="term" value="F:efflux transmembrane transporter activity"/>
    <property type="evidence" value="ECO:0007669"/>
    <property type="project" value="InterPro"/>
</dbReference>
<evidence type="ECO:0000256" key="2">
    <source>
        <dbReference type="RuleBase" id="RU362097"/>
    </source>
</evidence>
<proteinExistence type="inferred from homology"/>
<keyword evidence="2" id="KW-1134">Transmembrane beta strand</keyword>
<dbReference type="Gene3D" id="2.20.200.10">
    <property type="entry name" value="Outer membrane efflux proteins (OEP)"/>
    <property type="match status" value="1"/>
</dbReference>
<dbReference type="Gene3D" id="1.20.1600.10">
    <property type="entry name" value="Outer membrane efflux proteins (OEP)"/>
    <property type="match status" value="1"/>
</dbReference>
<accession>A0A6S7BBZ1</accession>
<gene>
    <name evidence="3" type="primary">oprM_11</name>
    <name evidence="3" type="ORF">LMG28138_03816</name>
</gene>
<organism evidence="3 4">
    <name type="scientific">Pararobbsia alpina</name>
    <dbReference type="NCBI Taxonomy" id="621374"/>
    <lineage>
        <taxon>Bacteria</taxon>
        <taxon>Pseudomonadati</taxon>
        <taxon>Pseudomonadota</taxon>
        <taxon>Betaproteobacteria</taxon>
        <taxon>Burkholderiales</taxon>
        <taxon>Burkholderiaceae</taxon>
        <taxon>Pararobbsia</taxon>
    </lineage>
</organism>
<dbReference type="AlphaFoldDB" id="A0A6S7BBZ1"/>
<keyword evidence="2" id="KW-0812">Transmembrane</keyword>
<keyword evidence="2" id="KW-0564">Palmitate</keyword>
<dbReference type="Pfam" id="PF02321">
    <property type="entry name" value="OEP"/>
    <property type="match status" value="2"/>
</dbReference>
<keyword evidence="2" id="KW-0472">Membrane</keyword>
<dbReference type="Proteomes" id="UP000494115">
    <property type="component" value="Unassembled WGS sequence"/>
</dbReference>
<evidence type="ECO:0000313" key="3">
    <source>
        <dbReference type="EMBL" id="CAB3795103.1"/>
    </source>
</evidence>
<dbReference type="InterPro" id="IPR010131">
    <property type="entry name" value="MdtP/NodT-like"/>
</dbReference>
<dbReference type="GO" id="GO:0005886">
    <property type="term" value="C:plasma membrane"/>
    <property type="evidence" value="ECO:0007669"/>
    <property type="project" value="UniProtKB-SubCell"/>
</dbReference>
<keyword evidence="4" id="KW-1185">Reference proteome</keyword>